<proteinExistence type="predicted"/>
<sequence>MDDTDTQPKQPRAVFKYNVAWMDRVFRSRYQIEDLLLPEKEAGNITTRDYDASLDFFPNNRRYYPILCSLGIASLTLLRPISTKWTRRRQGLSAFSAGFFGYTVGKFLCLNAHYNFVRSLENPGGFDRAMENIKGKLDSYVPDGPIIQRIYEPSPTDNVYGAQVPQHESGLMLPTAPDSPSSPQAPIPKPISRWDQIRNANSRSATASSWDALRQKHEKQTVKSPDANEEVRWNETA</sequence>
<organism evidence="2">
    <name type="scientific">Psilocybe cubensis</name>
    <name type="common">Psychedelic mushroom</name>
    <name type="synonym">Stropharia cubensis</name>
    <dbReference type="NCBI Taxonomy" id="181762"/>
    <lineage>
        <taxon>Eukaryota</taxon>
        <taxon>Fungi</taxon>
        <taxon>Dikarya</taxon>
        <taxon>Basidiomycota</taxon>
        <taxon>Agaricomycotina</taxon>
        <taxon>Agaricomycetes</taxon>
        <taxon>Agaricomycetidae</taxon>
        <taxon>Agaricales</taxon>
        <taxon>Agaricineae</taxon>
        <taxon>Strophariaceae</taxon>
        <taxon>Psilocybe</taxon>
    </lineage>
</organism>
<dbReference type="AlphaFoldDB" id="A0A8H7YAE6"/>
<dbReference type="EMBL" id="JAFIQS010000001">
    <property type="protein sequence ID" value="KAG5174271.1"/>
    <property type="molecule type" value="Genomic_DNA"/>
</dbReference>
<protein>
    <submittedName>
        <fullName evidence="2">Uncharacterized protein</fullName>
    </submittedName>
</protein>
<evidence type="ECO:0000256" key="1">
    <source>
        <dbReference type="SAM" id="MobiDB-lite"/>
    </source>
</evidence>
<gene>
    <name evidence="2" type="ORF">JR316_000929</name>
</gene>
<name>A0A8H7YAE6_PSICU</name>
<comment type="caution">
    <text evidence="2">The sequence shown here is derived from an EMBL/GenBank/DDBJ whole genome shotgun (WGS) entry which is preliminary data.</text>
</comment>
<feature type="compositionally biased region" description="Low complexity" evidence="1">
    <location>
        <begin position="198"/>
        <end position="209"/>
    </location>
</feature>
<dbReference type="OrthoDB" id="3201807at2759"/>
<reference evidence="2" key="1">
    <citation type="submission" date="2021-02" db="EMBL/GenBank/DDBJ databases">
        <title>Psilocybe cubensis genome.</title>
        <authorList>
            <person name="Mckernan K.J."/>
            <person name="Crawford S."/>
            <person name="Trippe A."/>
            <person name="Kane L.T."/>
            <person name="Mclaughlin S."/>
        </authorList>
    </citation>
    <scope>NUCLEOTIDE SEQUENCE [LARGE SCALE GENOMIC DNA]</scope>
    <source>
        <strain evidence="2">MGC-MH-2018</strain>
    </source>
</reference>
<evidence type="ECO:0000313" key="2">
    <source>
        <dbReference type="EMBL" id="KAG5174271.1"/>
    </source>
</evidence>
<accession>A0A8H7YAE6</accession>
<feature type="region of interest" description="Disordered" evidence="1">
    <location>
        <begin position="169"/>
        <end position="237"/>
    </location>
</feature>